<evidence type="ECO:0000259" key="12">
    <source>
        <dbReference type="PROSITE" id="PS51093"/>
    </source>
</evidence>
<evidence type="ECO:0000256" key="9">
    <source>
        <dbReference type="ARBA" id="ARBA00023136"/>
    </source>
</evidence>
<accession>A0A1G6ARB9</accession>
<evidence type="ECO:0000256" key="7">
    <source>
        <dbReference type="ARBA" id="ARBA00022692"/>
    </source>
</evidence>
<dbReference type="STRING" id="439219.SAMN02910293_00571"/>
<feature type="transmembrane region" description="Helical" evidence="10">
    <location>
        <begin position="21"/>
        <end position="38"/>
    </location>
</feature>
<dbReference type="PROSITE" id="PS51093">
    <property type="entry name" value="PTS_EIIA_TYPE_1"/>
    <property type="match status" value="1"/>
</dbReference>
<feature type="transmembrane region" description="Helical" evidence="10">
    <location>
        <begin position="84"/>
        <end position="105"/>
    </location>
</feature>
<dbReference type="PROSITE" id="PS50850">
    <property type="entry name" value="MFS"/>
    <property type="match status" value="1"/>
</dbReference>
<dbReference type="GO" id="GO:0015293">
    <property type="term" value="F:symporter activity"/>
    <property type="evidence" value="ECO:0007669"/>
    <property type="project" value="InterPro"/>
</dbReference>
<feature type="transmembrane region" description="Helical" evidence="10">
    <location>
        <begin position="155"/>
        <end position="175"/>
    </location>
</feature>
<dbReference type="GO" id="GO:0005886">
    <property type="term" value="C:plasma membrane"/>
    <property type="evidence" value="ECO:0007669"/>
    <property type="project" value="UniProtKB-SubCell"/>
</dbReference>
<dbReference type="PANTHER" id="PTHR11328">
    <property type="entry name" value="MAJOR FACILITATOR SUPERFAMILY DOMAIN-CONTAINING PROTEIN"/>
    <property type="match status" value="1"/>
</dbReference>
<dbReference type="InterPro" id="IPR039672">
    <property type="entry name" value="MFS_2"/>
</dbReference>
<dbReference type="InterPro" id="IPR020846">
    <property type="entry name" value="MFS_dom"/>
</dbReference>
<dbReference type="InterPro" id="IPR001127">
    <property type="entry name" value="PTS_EIIA_1_perm"/>
</dbReference>
<dbReference type="eggNOG" id="COG2211">
    <property type="taxonomic scope" value="Bacteria"/>
</dbReference>
<feature type="transmembrane region" description="Helical" evidence="10">
    <location>
        <begin position="187"/>
        <end position="206"/>
    </location>
</feature>
<feature type="transmembrane region" description="Helical" evidence="10">
    <location>
        <begin position="111"/>
        <end position="134"/>
    </location>
</feature>
<name>A0A1G6ARB9_9STRE</name>
<feature type="domain" description="PTS EIIA type-1" evidence="12">
    <location>
        <begin position="487"/>
        <end position="591"/>
    </location>
</feature>
<dbReference type="InterPro" id="IPR001927">
    <property type="entry name" value="Na/Gal_symport"/>
</dbReference>
<sequence>MDNQKQKLSKFSIMMYGMGDLASQFVWTFVGTYLTVYYTDIVGLAPAAVSAIMLGARLFDAFNDPVMGMIAERTESKWGRFRPYILFGSPFLAVFSVLTFTGPFGNGSAGVMWAAFTYVVAGMLYTLVNIPYGAMAAVMSSDENERNSLNAFRSVGMNVGMIIVNSLSAVIMLAFSGGSKVATQSGYLTTAVIYAIISLPIFYGVFKTSKEVVKPIRSEKVSFGTTIKNVLGNKYLMILLVIMILQMTAFMGRIALTTYYVIYCLGAFTLIALLMTLPSIGGAVGSFLVVPLVKRFGKRMVLAISLLIQGLGLLLIYFTDFSNIPMVIVGHVIYGFSGIGFPITLTMVADAVDYQEWKTGVRTDGTAYATYGLATKVGNAVGASVGVLVLGAMGYQPNAQQTETVLNGINLVVNLAPAILFILAALVTFVFWNLSEKRMEEIHFELEDKRTIRAKVDQVAEVPSDVKDEKLYAPVAGQVIALADIKDNVFASGALGLGVGIKPSANLLVAPAAGEVTTIAPTGHVYTLRTDSGAEILLHIGINTVNLGGKGFAKMVKVGDKVKAGDQLGAFDRELIAEEKLDDTVMVLVTNAAEYAEVKDLNTAQVANGDDLLLLKNKEA</sequence>
<evidence type="ECO:0000313" key="13">
    <source>
        <dbReference type="EMBL" id="SDB10944.1"/>
    </source>
</evidence>
<keyword evidence="9 10" id="KW-0472">Membrane</keyword>
<dbReference type="Proteomes" id="UP000182508">
    <property type="component" value="Unassembled WGS sequence"/>
</dbReference>
<evidence type="ECO:0000256" key="2">
    <source>
        <dbReference type="ARBA" id="ARBA00007724"/>
    </source>
</evidence>
<keyword evidence="3" id="KW-0813">Transport</keyword>
<feature type="transmembrane region" description="Helical" evidence="10">
    <location>
        <begin position="331"/>
        <end position="352"/>
    </location>
</feature>
<keyword evidence="6" id="KW-0808">Transferase</keyword>
<feature type="domain" description="Major facilitator superfamily (MFS) profile" evidence="11">
    <location>
        <begin position="12"/>
        <end position="436"/>
    </location>
</feature>
<evidence type="ECO:0000313" key="14">
    <source>
        <dbReference type="Proteomes" id="UP000182508"/>
    </source>
</evidence>
<proteinExistence type="inferred from homology"/>
<dbReference type="Pfam" id="PF13347">
    <property type="entry name" value="MFS_2"/>
    <property type="match status" value="1"/>
</dbReference>
<dbReference type="EMBL" id="FMXP01000006">
    <property type="protein sequence ID" value="SDB10944.1"/>
    <property type="molecule type" value="Genomic_DNA"/>
</dbReference>
<keyword evidence="5" id="KW-0762">Sugar transport</keyword>
<feature type="transmembrane region" description="Helical" evidence="10">
    <location>
        <begin position="415"/>
        <end position="434"/>
    </location>
</feature>
<dbReference type="GO" id="GO:0016740">
    <property type="term" value="F:transferase activity"/>
    <property type="evidence" value="ECO:0007669"/>
    <property type="project" value="UniProtKB-KW"/>
</dbReference>
<dbReference type="PROSITE" id="PS00371">
    <property type="entry name" value="PTS_EIIA_TYPE_1_HIS"/>
    <property type="match status" value="1"/>
</dbReference>
<evidence type="ECO:0000256" key="10">
    <source>
        <dbReference type="SAM" id="Phobius"/>
    </source>
</evidence>
<feature type="transmembrane region" description="Helical" evidence="10">
    <location>
        <begin position="235"/>
        <end position="254"/>
    </location>
</feature>
<dbReference type="Gene3D" id="1.20.1250.20">
    <property type="entry name" value="MFS general substrate transporter like domains"/>
    <property type="match status" value="2"/>
</dbReference>
<dbReference type="AlphaFoldDB" id="A0A1G6ARB9"/>
<reference evidence="13 14" key="1">
    <citation type="submission" date="2016-10" db="EMBL/GenBank/DDBJ databases">
        <authorList>
            <person name="de Groot N.N."/>
        </authorList>
    </citation>
    <scope>NUCLEOTIDE SEQUENCE [LARGE SCALE GENOMIC DNA]</scope>
    <source>
        <strain evidence="13 14">A-4</strain>
    </source>
</reference>
<dbReference type="FunFam" id="2.70.70.10:FF:000001">
    <property type="entry name" value="PTS system glucose-specific IIA component"/>
    <property type="match status" value="1"/>
</dbReference>
<comment type="subcellular location">
    <subcellularLocation>
        <location evidence="1">Cell membrane</location>
        <topology evidence="1">Multi-pass membrane protein</topology>
    </subcellularLocation>
</comment>
<organism evidence="13 14">
    <name type="scientific">Streptococcus henryi</name>
    <dbReference type="NCBI Taxonomy" id="439219"/>
    <lineage>
        <taxon>Bacteria</taxon>
        <taxon>Bacillati</taxon>
        <taxon>Bacillota</taxon>
        <taxon>Bacilli</taxon>
        <taxon>Lactobacillales</taxon>
        <taxon>Streptococcaceae</taxon>
        <taxon>Streptococcus</taxon>
    </lineage>
</organism>
<gene>
    <name evidence="13" type="ORF">SAMN02910293_00571</name>
</gene>
<protein>
    <submittedName>
        <fullName evidence="13">Glycoside/pentoside/hexuronide:cation symporter, GPH family</fullName>
    </submittedName>
</protein>
<evidence type="ECO:0000256" key="8">
    <source>
        <dbReference type="ARBA" id="ARBA00022989"/>
    </source>
</evidence>
<dbReference type="Pfam" id="PF00358">
    <property type="entry name" value="PTS_EIIA_1"/>
    <property type="match status" value="1"/>
</dbReference>
<comment type="similarity">
    <text evidence="2">In the N-terminal section; belongs to the sodium:galactoside symporter (TC 2.A.2) family.</text>
</comment>
<dbReference type="GO" id="GO:0006814">
    <property type="term" value="P:sodium ion transport"/>
    <property type="evidence" value="ECO:0007669"/>
    <property type="project" value="InterPro"/>
</dbReference>
<keyword evidence="7 10" id="KW-0812">Transmembrane</keyword>
<dbReference type="InterPro" id="IPR036259">
    <property type="entry name" value="MFS_trans_sf"/>
</dbReference>
<feature type="transmembrane region" description="Helical" evidence="10">
    <location>
        <begin position="44"/>
        <end position="63"/>
    </location>
</feature>
<dbReference type="SUPFAM" id="SSF51261">
    <property type="entry name" value="Duplicated hybrid motif"/>
    <property type="match status" value="1"/>
</dbReference>
<dbReference type="InterPro" id="IPR011055">
    <property type="entry name" value="Dup_hybrid_motif"/>
</dbReference>
<dbReference type="NCBIfam" id="TIGR00830">
    <property type="entry name" value="PTBA"/>
    <property type="match status" value="1"/>
</dbReference>
<evidence type="ECO:0000256" key="3">
    <source>
        <dbReference type="ARBA" id="ARBA00022448"/>
    </source>
</evidence>
<dbReference type="NCBIfam" id="TIGR00792">
    <property type="entry name" value="gph"/>
    <property type="match status" value="1"/>
</dbReference>
<evidence type="ECO:0000256" key="1">
    <source>
        <dbReference type="ARBA" id="ARBA00004651"/>
    </source>
</evidence>
<dbReference type="CDD" id="cd17332">
    <property type="entry name" value="MFS_MelB_like"/>
    <property type="match status" value="1"/>
</dbReference>
<dbReference type="Gene3D" id="2.70.70.10">
    <property type="entry name" value="Glucose Permease (Domain IIA)"/>
    <property type="match status" value="1"/>
</dbReference>
<evidence type="ECO:0000256" key="5">
    <source>
        <dbReference type="ARBA" id="ARBA00022597"/>
    </source>
</evidence>
<evidence type="ECO:0000256" key="4">
    <source>
        <dbReference type="ARBA" id="ARBA00022553"/>
    </source>
</evidence>
<dbReference type="eggNOG" id="COG2190">
    <property type="taxonomic scope" value="Bacteria"/>
</dbReference>
<feature type="transmembrane region" description="Helical" evidence="10">
    <location>
        <begin position="260"/>
        <end position="293"/>
    </location>
</feature>
<dbReference type="GO" id="GO:0009401">
    <property type="term" value="P:phosphoenolpyruvate-dependent sugar phosphotransferase system"/>
    <property type="evidence" value="ECO:0007669"/>
    <property type="project" value="InterPro"/>
</dbReference>
<dbReference type="PANTHER" id="PTHR11328:SF24">
    <property type="entry name" value="MAJOR FACILITATOR SUPERFAMILY (MFS) PROFILE DOMAIN-CONTAINING PROTEIN"/>
    <property type="match status" value="1"/>
</dbReference>
<keyword evidence="8 10" id="KW-1133">Transmembrane helix</keyword>
<feature type="transmembrane region" description="Helical" evidence="10">
    <location>
        <begin position="300"/>
        <end position="319"/>
    </location>
</feature>
<feature type="transmembrane region" description="Helical" evidence="10">
    <location>
        <begin position="373"/>
        <end position="395"/>
    </location>
</feature>
<keyword evidence="14" id="KW-1185">Reference proteome</keyword>
<dbReference type="SUPFAM" id="SSF103473">
    <property type="entry name" value="MFS general substrate transporter"/>
    <property type="match status" value="1"/>
</dbReference>
<evidence type="ECO:0000259" key="11">
    <source>
        <dbReference type="PROSITE" id="PS50850"/>
    </source>
</evidence>
<evidence type="ECO:0000256" key="6">
    <source>
        <dbReference type="ARBA" id="ARBA00022679"/>
    </source>
</evidence>
<keyword evidence="4" id="KW-0597">Phosphoprotein</keyword>
<dbReference type="RefSeq" id="WP_074485403.1">
    <property type="nucleotide sequence ID" value="NZ_FMXP01000006.1"/>
</dbReference>